<protein>
    <submittedName>
        <fullName evidence="1">Uncharacterized protein</fullName>
    </submittedName>
</protein>
<dbReference type="InterPro" id="IPR027417">
    <property type="entry name" value="P-loop_NTPase"/>
</dbReference>
<proteinExistence type="predicted"/>
<dbReference type="EMBL" id="AP021906">
    <property type="protein sequence ID" value="BBP86491.1"/>
    <property type="molecule type" value="Genomic_DNA"/>
</dbReference>
<reference evidence="1 2" key="1">
    <citation type="submission" date="2019-12" db="EMBL/GenBank/DDBJ databases">
        <title>Full genome sequence of a Bacillus safensis strain isolated from commercially available natto in Indonesia.</title>
        <authorList>
            <person name="Yoshida M."/>
            <person name="Uomi M."/>
            <person name="Waturangi D."/>
            <person name="Ekaputri J.J."/>
            <person name="Setiamarga D.H.E."/>
        </authorList>
    </citation>
    <scope>NUCLEOTIDE SEQUENCE [LARGE SCALE GENOMIC DNA]</scope>
    <source>
        <strain evidence="1 2">IDN1</strain>
    </source>
</reference>
<accession>A0A5S9M0H3</accession>
<dbReference type="Proteomes" id="UP000464658">
    <property type="component" value="Chromosome"/>
</dbReference>
<name>A0A5S9M0H3_BACIA</name>
<evidence type="ECO:0000313" key="2">
    <source>
        <dbReference type="Proteomes" id="UP000464658"/>
    </source>
</evidence>
<gene>
    <name evidence="1" type="ORF">BsIDN1_01090</name>
</gene>
<sequence>MTQEMTKYLSYFYEKPASLLDYTSQDTIIILDEISRIQEMEEQLEQEEADWTISLLEEGNILHDLSLSFPFQELINQQSRSILYYSLFLRHVQQTNPQNIVNVSSKQMQNFHGQMNVLASEIERYKNSNTRLSF</sequence>
<dbReference type="SUPFAM" id="SSF52540">
    <property type="entry name" value="P-loop containing nucleoside triphosphate hydrolases"/>
    <property type="match status" value="1"/>
</dbReference>
<dbReference type="AlphaFoldDB" id="A0A5S9M0H3"/>
<organism evidence="1 2">
    <name type="scientific">Bacillus safensis</name>
    <dbReference type="NCBI Taxonomy" id="561879"/>
    <lineage>
        <taxon>Bacteria</taxon>
        <taxon>Bacillati</taxon>
        <taxon>Bacillota</taxon>
        <taxon>Bacilli</taxon>
        <taxon>Bacillales</taxon>
        <taxon>Bacillaceae</taxon>
        <taxon>Bacillus</taxon>
    </lineage>
</organism>
<evidence type="ECO:0000313" key="1">
    <source>
        <dbReference type="EMBL" id="BBP86491.1"/>
    </source>
</evidence>